<evidence type="ECO:0000313" key="3">
    <source>
        <dbReference type="Proteomes" id="UP000236291"/>
    </source>
</evidence>
<accession>A0A2K3PP36</accession>
<reference evidence="2 3" key="2">
    <citation type="journal article" date="2017" name="Front. Plant Sci.">
        <title>Gene Classification and Mining of Molecular Markers Useful in Red Clover (Trifolium pratense) Breeding.</title>
        <authorList>
            <person name="Istvanek J."/>
            <person name="Dluhosova J."/>
            <person name="Dluhos P."/>
            <person name="Patkova L."/>
            <person name="Nedelnik J."/>
            <person name="Repkova J."/>
        </authorList>
    </citation>
    <scope>NUCLEOTIDE SEQUENCE [LARGE SCALE GENOMIC DNA]</scope>
    <source>
        <strain evidence="3">cv. Tatra</strain>
        <tissue evidence="2">Young leaves</tissue>
    </source>
</reference>
<feature type="compositionally biased region" description="Low complexity" evidence="1">
    <location>
        <begin position="63"/>
        <end position="73"/>
    </location>
</feature>
<dbReference type="AlphaFoldDB" id="A0A2K3PP36"/>
<proteinExistence type="predicted"/>
<organism evidence="2 3">
    <name type="scientific">Trifolium pratense</name>
    <name type="common">Red clover</name>
    <dbReference type="NCBI Taxonomy" id="57577"/>
    <lineage>
        <taxon>Eukaryota</taxon>
        <taxon>Viridiplantae</taxon>
        <taxon>Streptophyta</taxon>
        <taxon>Embryophyta</taxon>
        <taxon>Tracheophyta</taxon>
        <taxon>Spermatophyta</taxon>
        <taxon>Magnoliopsida</taxon>
        <taxon>eudicotyledons</taxon>
        <taxon>Gunneridae</taxon>
        <taxon>Pentapetalae</taxon>
        <taxon>rosids</taxon>
        <taxon>fabids</taxon>
        <taxon>Fabales</taxon>
        <taxon>Fabaceae</taxon>
        <taxon>Papilionoideae</taxon>
        <taxon>50 kb inversion clade</taxon>
        <taxon>NPAAA clade</taxon>
        <taxon>Hologalegina</taxon>
        <taxon>IRL clade</taxon>
        <taxon>Trifolieae</taxon>
        <taxon>Trifolium</taxon>
    </lineage>
</organism>
<gene>
    <name evidence="2" type="ORF">L195_g013772</name>
</gene>
<evidence type="ECO:0000313" key="2">
    <source>
        <dbReference type="EMBL" id="PNY17039.1"/>
    </source>
</evidence>
<dbReference type="EMBL" id="ASHM01009023">
    <property type="protein sequence ID" value="PNY17039.1"/>
    <property type="molecule type" value="Genomic_DNA"/>
</dbReference>
<reference evidence="2 3" key="1">
    <citation type="journal article" date="2014" name="Am. J. Bot.">
        <title>Genome assembly and annotation for red clover (Trifolium pratense; Fabaceae).</title>
        <authorList>
            <person name="Istvanek J."/>
            <person name="Jaros M."/>
            <person name="Krenek A."/>
            <person name="Repkova J."/>
        </authorList>
    </citation>
    <scope>NUCLEOTIDE SEQUENCE [LARGE SCALE GENOMIC DNA]</scope>
    <source>
        <strain evidence="3">cv. Tatra</strain>
        <tissue evidence="2">Young leaves</tissue>
    </source>
</reference>
<name>A0A2K3PP36_TRIPR</name>
<comment type="caution">
    <text evidence="2">The sequence shown here is derived from an EMBL/GenBank/DDBJ whole genome shotgun (WGS) entry which is preliminary data.</text>
</comment>
<sequence length="105" mass="11485">VSAMVSNDLLSLVNTRPLKFWKETLALCSDSTSPQVPHSVSGVQYPDSYQQPFDPRYGIGYNAPAPHQQPQQPNLFVPSPATHSGSLSSPVVTLRFDVKTECEPT</sequence>
<feature type="non-terminal residue" evidence="2">
    <location>
        <position position="1"/>
    </location>
</feature>
<feature type="region of interest" description="Disordered" evidence="1">
    <location>
        <begin position="56"/>
        <end position="89"/>
    </location>
</feature>
<protein>
    <submittedName>
        <fullName evidence="2">Transport protein SEC31</fullName>
    </submittedName>
</protein>
<evidence type="ECO:0000256" key="1">
    <source>
        <dbReference type="SAM" id="MobiDB-lite"/>
    </source>
</evidence>
<dbReference type="Proteomes" id="UP000236291">
    <property type="component" value="Unassembled WGS sequence"/>
</dbReference>